<reference evidence="7 8" key="1">
    <citation type="submission" date="2020-08" db="EMBL/GenBank/DDBJ databases">
        <title>Genomic Encyclopedia of Type Strains, Phase IV (KMG-V): Genome sequencing to study the core and pangenomes of soil and plant-associated prokaryotes.</title>
        <authorList>
            <person name="Whitman W."/>
        </authorList>
    </citation>
    <scope>NUCLEOTIDE SEQUENCE [LARGE SCALE GENOMIC DNA]</scope>
    <source>
        <strain evidence="7 8">S3M1</strain>
    </source>
</reference>
<evidence type="ECO:0000256" key="5">
    <source>
        <dbReference type="ARBA" id="ARBA00023136"/>
    </source>
</evidence>
<accession>A0A7W8ZNM4</accession>
<dbReference type="EMBL" id="JACHCE010000005">
    <property type="protein sequence ID" value="MBB5637366.1"/>
    <property type="molecule type" value="Genomic_DNA"/>
</dbReference>
<comment type="caution">
    <text evidence="7">The sequence shown here is derived from an EMBL/GenBank/DDBJ whole genome shotgun (WGS) entry which is preliminary data.</text>
</comment>
<evidence type="ECO:0000259" key="6">
    <source>
        <dbReference type="Pfam" id="PF00535"/>
    </source>
</evidence>
<organism evidence="7 8">
    <name type="scientific">Pedobacter cryoconitis</name>
    <dbReference type="NCBI Taxonomy" id="188932"/>
    <lineage>
        <taxon>Bacteria</taxon>
        <taxon>Pseudomonadati</taxon>
        <taxon>Bacteroidota</taxon>
        <taxon>Sphingobacteriia</taxon>
        <taxon>Sphingobacteriales</taxon>
        <taxon>Sphingobacteriaceae</taxon>
        <taxon>Pedobacter</taxon>
    </lineage>
</organism>
<evidence type="ECO:0000313" key="7">
    <source>
        <dbReference type="EMBL" id="MBB5637366.1"/>
    </source>
</evidence>
<dbReference type="Pfam" id="PF00535">
    <property type="entry name" value="Glycos_transf_2"/>
    <property type="match status" value="1"/>
</dbReference>
<keyword evidence="5" id="KW-0472">Membrane</keyword>
<dbReference type="PANTHER" id="PTHR43646:SF2">
    <property type="entry name" value="GLYCOSYLTRANSFERASE 2-LIKE DOMAIN-CONTAINING PROTEIN"/>
    <property type="match status" value="1"/>
</dbReference>
<evidence type="ECO:0000256" key="1">
    <source>
        <dbReference type="ARBA" id="ARBA00004236"/>
    </source>
</evidence>
<keyword evidence="4 7" id="KW-0808">Transferase</keyword>
<dbReference type="InterPro" id="IPR029044">
    <property type="entry name" value="Nucleotide-diphossugar_trans"/>
</dbReference>
<dbReference type="GO" id="GO:0016757">
    <property type="term" value="F:glycosyltransferase activity"/>
    <property type="evidence" value="ECO:0007669"/>
    <property type="project" value="UniProtKB-KW"/>
</dbReference>
<dbReference type="SUPFAM" id="SSF53448">
    <property type="entry name" value="Nucleotide-diphospho-sugar transferases"/>
    <property type="match status" value="1"/>
</dbReference>
<evidence type="ECO:0000313" key="8">
    <source>
        <dbReference type="Proteomes" id="UP000537204"/>
    </source>
</evidence>
<keyword evidence="3" id="KW-0328">Glycosyltransferase</keyword>
<evidence type="ECO:0000256" key="2">
    <source>
        <dbReference type="ARBA" id="ARBA00022475"/>
    </source>
</evidence>
<name>A0A7W8ZNM4_9SPHI</name>
<feature type="domain" description="Glycosyltransferase 2-like" evidence="6">
    <location>
        <begin position="42"/>
        <end position="146"/>
    </location>
</feature>
<gene>
    <name evidence="7" type="ORF">HDE68_003281</name>
</gene>
<dbReference type="RefSeq" id="WP_183883247.1">
    <property type="nucleotide sequence ID" value="NZ_JACHCE010000005.1"/>
</dbReference>
<dbReference type="Gene3D" id="3.90.550.10">
    <property type="entry name" value="Spore Coat Polysaccharide Biosynthesis Protein SpsA, Chain A"/>
    <property type="match status" value="1"/>
</dbReference>
<sequence>MRPIAIPKNILKYNKGRAELSPEISGIAERFNQLKSETPLISIIIPAYNEEENILKTLYSLSQTTTKHRIEVIVVNNNSADDTETLANACSVTCVNEKKQGITNARNAGLQIARGEYVINADADTIYPQGWIDDMVNPLITNQSVSLTYGKFSFVPIAGTPRLVYFFYEYISDFNRTICKLFKEEALNVYGFNSACRRLQCLSVDGFNHPPGTNEDGWLAIKLREKGYGQLHWVKFTRSIVWTTDRRIQIDGGLYKATYDRLVKNLKFNSFKKQN</sequence>
<dbReference type="AlphaFoldDB" id="A0A7W8ZNM4"/>
<dbReference type="InterPro" id="IPR001173">
    <property type="entry name" value="Glyco_trans_2-like"/>
</dbReference>
<dbReference type="Proteomes" id="UP000537204">
    <property type="component" value="Unassembled WGS sequence"/>
</dbReference>
<dbReference type="CDD" id="cd00761">
    <property type="entry name" value="Glyco_tranf_GTA_type"/>
    <property type="match status" value="1"/>
</dbReference>
<comment type="subcellular location">
    <subcellularLocation>
        <location evidence="1">Cell membrane</location>
    </subcellularLocation>
</comment>
<dbReference type="PANTHER" id="PTHR43646">
    <property type="entry name" value="GLYCOSYLTRANSFERASE"/>
    <property type="match status" value="1"/>
</dbReference>
<keyword evidence="2" id="KW-1003">Cell membrane</keyword>
<protein>
    <submittedName>
        <fullName evidence="7">Glycosyltransferase involved in cell wall biosynthesis</fullName>
    </submittedName>
</protein>
<proteinExistence type="predicted"/>
<dbReference type="GO" id="GO:0005886">
    <property type="term" value="C:plasma membrane"/>
    <property type="evidence" value="ECO:0007669"/>
    <property type="project" value="UniProtKB-SubCell"/>
</dbReference>
<evidence type="ECO:0000256" key="4">
    <source>
        <dbReference type="ARBA" id="ARBA00022679"/>
    </source>
</evidence>
<evidence type="ECO:0000256" key="3">
    <source>
        <dbReference type="ARBA" id="ARBA00022676"/>
    </source>
</evidence>